<organism evidence="4 5">
    <name type="scientific">Quisquiliibacterium transsilvanicum</name>
    <dbReference type="NCBI Taxonomy" id="1549638"/>
    <lineage>
        <taxon>Bacteria</taxon>
        <taxon>Pseudomonadati</taxon>
        <taxon>Pseudomonadota</taxon>
        <taxon>Betaproteobacteria</taxon>
        <taxon>Burkholderiales</taxon>
        <taxon>Burkholderiaceae</taxon>
        <taxon>Quisquiliibacterium</taxon>
    </lineage>
</organism>
<sequence length="154" mass="17268">MQVSEILRVKGSKLFTVSPDTALSECVVTMADHDIGSLVVMEQGKLAGMLTFREVLRVLAARQREQRAGPTPPVAEIVVRSVMNPQPMVATPQMEVNELRRAMLETRQRYLPVMDGTTLLGVISFHDVARAMLEEQGFENRMLKAYIRDWPAEA</sequence>
<evidence type="ECO:0000259" key="3">
    <source>
        <dbReference type="PROSITE" id="PS51371"/>
    </source>
</evidence>
<dbReference type="Pfam" id="PF00571">
    <property type="entry name" value="CBS"/>
    <property type="match status" value="2"/>
</dbReference>
<keyword evidence="5" id="KW-1185">Reference proteome</keyword>
<evidence type="ECO:0000256" key="1">
    <source>
        <dbReference type="ARBA" id="ARBA00023122"/>
    </source>
</evidence>
<dbReference type="RefSeq" id="WP_183963321.1">
    <property type="nucleotide sequence ID" value="NZ_BAABEW010000003.1"/>
</dbReference>
<dbReference type="PROSITE" id="PS51371">
    <property type="entry name" value="CBS"/>
    <property type="match status" value="2"/>
</dbReference>
<protein>
    <submittedName>
        <fullName evidence="4">CBS domain-containing protein</fullName>
    </submittedName>
</protein>
<dbReference type="SUPFAM" id="SSF54631">
    <property type="entry name" value="CBS-domain pair"/>
    <property type="match status" value="1"/>
</dbReference>
<proteinExistence type="predicted"/>
<dbReference type="Proteomes" id="UP000532440">
    <property type="component" value="Unassembled WGS sequence"/>
</dbReference>
<dbReference type="Gene3D" id="3.10.580.10">
    <property type="entry name" value="CBS-domain"/>
    <property type="match status" value="1"/>
</dbReference>
<gene>
    <name evidence="4" type="ORF">HNQ70_000133</name>
</gene>
<feature type="domain" description="CBS" evidence="3">
    <location>
        <begin position="83"/>
        <end position="138"/>
    </location>
</feature>
<comment type="caution">
    <text evidence="4">The sequence shown here is derived from an EMBL/GenBank/DDBJ whole genome shotgun (WGS) entry which is preliminary data.</text>
</comment>
<dbReference type="PANTHER" id="PTHR43080">
    <property type="entry name" value="CBS DOMAIN-CONTAINING PROTEIN CBSX3, MITOCHONDRIAL"/>
    <property type="match status" value="1"/>
</dbReference>
<dbReference type="PANTHER" id="PTHR43080:SF2">
    <property type="entry name" value="CBS DOMAIN-CONTAINING PROTEIN"/>
    <property type="match status" value="1"/>
</dbReference>
<dbReference type="InterPro" id="IPR000644">
    <property type="entry name" value="CBS_dom"/>
</dbReference>
<dbReference type="AlphaFoldDB" id="A0A7W8M7N5"/>
<dbReference type="SMART" id="SM00116">
    <property type="entry name" value="CBS"/>
    <property type="match status" value="2"/>
</dbReference>
<dbReference type="InterPro" id="IPR046342">
    <property type="entry name" value="CBS_dom_sf"/>
</dbReference>
<evidence type="ECO:0000313" key="4">
    <source>
        <dbReference type="EMBL" id="MBB5270149.1"/>
    </source>
</evidence>
<evidence type="ECO:0000256" key="2">
    <source>
        <dbReference type="PROSITE-ProRule" id="PRU00703"/>
    </source>
</evidence>
<reference evidence="4 5" key="1">
    <citation type="submission" date="2020-08" db="EMBL/GenBank/DDBJ databases">
        <title>Genomic Encyclopedia of Type Strains, Phase IV (KMG-IV): sequencing the most valuable type-strain genomes for metagenomic binning, comparative biology and taxonomic classification.</title>
        <authorList>
            <person name="Goeker M."/>
        </authorList>
    </citation>
    <scope>NUCLEOTIDE SEQUENCE [LARGE SCALE GENOMIC DNA]</scope>
    <source>
        <strain evidence="4 5">DSM 29781</strain>
    </source>
</reference>
<accession>A0A7W8M7N5</accession>
<keyword evidence="1 2" id="KW-0129">CBS domain</keyword>
<name>A0A7W8M7N5_9BURK</name>
<feature type="domain" description="CBS" evidence="3">
    <location>
        <begin position="6"/>
        <end position="66"/>
    </location>
</feature>
<evidence type="ECO:0000313" key="5">
    <source>
        <dbReference type="Proteomes" id="UP000532440"/>
    </source>
</evidence>
<dbReference type="InterPro" id="IPR051257">
    <property type="entry name" value="Diverse_CBS-Domain"/>
</dbReference>
<dbReference type="EMBL" id="JACHGB010000001">
    <property type="protein sequence ID" value="MBB5270149.1"/>
    <property type="molecule type" value="Genomic_DNA"/>
</dbReference>